<evidence type="ECO:0000256" key="1">
    <source>
        <dbReference type="ARBA" id="ARBA00004328"/>
    </source>
</evidence>
<dbReference type="InterPro" id="IPR020991">
    <property type="entry name" value="Connector_podovirus"/>
</dbReference>
<dbReference type="Proteomes" id="UP000823964">
    <property type="component" value="Unassembled WGS sequence"/>
</dbReference>
<keyword evidence="3" id="KW-0231">Viral genome packaging</keyword>
<dbReference type="AlphaFoldDB" id="A0A9D2AG70"/>
<dbReference type="EMBL" id="DXFQ01000006">
    <property type="protein sequence ID" value="HIX19025.1"/>
    <property type="molecule type" value="Genomic_DNA"/>
</dbReference>
<name>A0A9D2AG70_9BACT</name>
<feature type="region of interest" description="Disordered" evidence="4">
    <location>
        <begin position="507"/>
        <end position="540"/>
    </location>
</feature>
<evidence type="ECO:0000256" key="4">
    <source>
        <dbReference type="SAM" id="MobiDB-lite"/>
    </source>
</evidence>
<evidence type="ECO:0000313" key="6">
    <source>
        <dbReference type="Proteomes" id="UP000823964"/>
    </source>
</evidence>
<accession>A0A9D2AG70</accession>
<dbReference type="Pfam" id="PF12236">
    <property type="entry name" value="Head-tail_con"/>
    <property type="match status" value="1"/>
</dbReference>
<protein>
    <submittedName>
        <fullName evidence="5">Head-tail connector protein</fullName>
    </submittedName>
</protein>
<sequence length="540" mass="60924">MDDIIAGYHALKAIRAPWEGWWDELRRYVLPGRPSDRDELPDARHHRELSDTTAVEACQKLASGHMSYMTPSNEQWFKWSSPDPDAGDEAESWYARCSEIANRELALSNFYTELHECFLDRVGLGTGSLFSGTGRNGRLLFRHIPCGQFVCAENDEGNIDTYMREFCLTPHQAASQFGRKALGPRARALLDAGRHPHEGSLRFLHVVQPRRRRDRSRDNAANMAWSSVYYSLDDSCVVEEGGYREMPYMVTRFLKWGEGPYGLAPARLVYPDIRQAQFLNRILDTLGEIAAFPRILELANQVGEVDLRAGGRTLINTESASLGFPREWATQGRYDVGMDRLKQKQEAINRAFFVPMLELWSERKQQMSATEVYARENERVMLFSPSFTLFATDFQPFMERLFAQLFRQGKFPQPPTTVMQADRRGEMSIAEPHVVYQGRIATIMSRIRSEGISTTLQLMQQLCGLDAGICDHVDLERSFRLAARLNGAPEEILRPLSNVRRLRRKREAEAAEQQQAALAAAQQATAAGGGGAPTAGAAPL</sequence>
<reference evidence="5" key="1">
    <citation type="journal article" date="2021" name="PeerJ">
        <title>Extensive microbial diversity within the chicken gut microbiome revealed by metagenomics and culture.</title>
        <authorList>
            <person name="Gilroy R."/>
            <person name="Ravi A."/>
            <person name="Getino M."/>
            <person name="Pursley I."/>
            <person name="Horton D.L."/>
            <person name="Alikhan N.F."/>
            <person name="Baker D."/>
            <person name="Gharbi K."/>
            <person name="Hall N."/>
            <person name="Watson M."/>
            <person name="Adriaenssens E.M."/>
            <person name="Foster-Nyarko E."/>
            <person name="Jarju S."/>
            <person name="Secka A."/>
            <person name="Antonio M."/>
            <person name="Oren A."/>
            <person name="Chaudhuri R.R."/>
            <person name="La Ragione R."/>
            <person name="Hildebrand F."/>
            <person name="Pallen M.J."/>
        </authorList>
    </citation>
    <scope>NUCLEOTIDE SEQUENCE</scope>
    <source>
        <strain evidence="5">14975</strain>
    </source>
</reference>
<evidence type="ECO:0000256" key="3">
    <source>
        <dbReference type="ARBA" id="ARBA00023219"/>
    </source>
</evidence>
<evidence type="ECO:0000313" key="5">
    <source>
        <dbReference type="EMBL" id="HIX19025.1"/>
    </source>
</evidence>
<proteinExistence type="predicted"/>
<feature type="compositionally biased region" description="Low complexity" evidence="4">
    <location>
        <begin position="511"/>
        <end position="526"/>
    </location>
</feature>
<comment type="subcellular location">
    <subcellularLocation>
        <location evidence="1">Virion</location>
    </subcellularLocation>
</comment>
<gene>
    <name evidence="5" type="ORF">H9862_00305</name>
</gene>
<organism evidence="5 6">
    <name type="scientific">Candidatus Akkermansia intestinigallinarum</name>
    <dbReference type="NCBI Taxonomy" id="2838431"/>
    <lineage>
        <taxon>Bacteria</taxon>
        <taxon>Pseudomonadati</taxon>
        <taxon>Verrucomicrobiota</taxon>
        <taxon>Verrucomicrobiia</taxon>
        <taxon>Verrucomicrobiales</taxon>
        <taxon>Akkermansiaceae</taxon>
        <taxon>Akkermansia</taxon>
    </lineage>
</organism>
<reference evidence="5" key="2">
    <citation type="submission" date="2021-04" db="EMBL/GenBank/DDBJ databases">
        <authorList>
            <person name="Gilroy R."/>
        </authorList>
    </citation>
    <scope>NUCLEOTIDE SEQUENCE</scope>
    <source>
        <strain evidence="5">14975</strain>
    </source>
</reference>
<keyword evidence="2" id="KW-1188">Viral release from host cell</keyword>
<comment type="caution">
    <text evidence="5">The sequence shown here is derived from an EMBL/GenBank/DDBJ whole genome shotgun (WGS) entry which is preliminary data.</text>
</comment>
<evidence type="ECO:0000256" key="2">
    <source>
        <dbReference type="ARBA" id="ARBA00022612"/>
    </source>
</evidence>